<sequence>MSGDFFVEPLDQSKVKGQIVAKYFDAWANIIITAGRKRKIAYIDLFAGQGYYKDGTESTPLLILKKAIEKTKIGQKLITEFNDQNANYIDSLHKAIEQLEGIENLPNPPKLTNIRISKEIVERYDGKNLLPTLFFLDPWGYKGLSLDLIRVAIKEWASECVLFFNYKRINMD</sequence>
<dbReference type="InterPro" id="IPR031009">
    <property type="entry name" value="Tcm_partner"/>
</dbReference>
<name>X1NZG7_9ZZZZ</name>
<proteinExistence type="predicted"/>
<dbReference type="AlphaFoldDB" id="X1NZG7"/>
<comment type="caution">
    <text evidence="1">The sequence shown here is derived from an EMBL/GenBank/DDBJ whole genome shotgun (WGS) entry which is preliminary data.</text>
</comment>
<gene>
    <name evidence="1" type="ORF">S06H3_27832</name>
</gene>
<organism evidence="1">
    <name type="scientific">marine sediment metagenome</name>
    <dbReference type="NCBI Taxonomy" id="412755"/>
    <lineage>
        <taxon>unclassified sequences</taxon>
        <taxon>metagenomes</taxon>
        <taxon>ecological metagenomes</taxon>
    </lineage>
</organism>
<reference evidence="1" key="1">
    <citation type="journal article" date="2014" name="Front. Microbiol.">
        <title>High frequency of phylogenetically diverse reductive dehalogenase-homologous genes in deep subseafloor sedimentary metagenomes.</title>
        <authorList>
            <person name="Kawai M."/>
            <person name="Futagami T."/>
            <person name="Toyoda A."/>
            <person name="Takaki Y."/>
            <person name="Nishi S."/>
            <person name="Hori S."/>
            <person name="Arai W."/>
            <person name="Tsubouchi T."/>
            <person name="Morono Y."/>
            <person name="Uchiyama I."/>
            <person name="Ito T."/>
            <person name="Fujiyama A."/>
            <person name="Inagaki F."/>
            <person name="Takami H."/>
        </authorList>
    </citation>
    <scope>NUCLEOTIDE SEQUENCE</scope>
    <source>
        <strain evidence="1">Expedition CK06-06</strain>
    </source>
</reference>
<dbReference type="NCBIfam" id="TIGR04474">
    <property type="entry name" value="tcm_partner"/>
    <property type="match status" value="1"/>
</dbReference>
<accession>X1NZG7</accession>
<protein>
    <recommendedName>
        <fullName evidence="2">Three-Cys-motif partner protein TcmP</fullName>
    </recommendedName>
</protein>
<dbReference type="EMBL" id="BARV01016180">
    <property type="protein sequence ID" value="GAI24039.1"/>
    <property type="molecule type" value="Genomic_DNA"/>
</dbReference>
<feature type="non-terminal residue" evidence="1">
    <location>
        <position position="172"/>
    </location>
</feature>
<evidence type="ECO:0000313" key="1">
    <source>
        <dbReference type="EMBL" id="GAI24039.1"/>
    </source>
</evidence>
<evidence type="ECO:0008006" key="2">
    <source>
        <dbReference type="Google" id="ProtNLM"/>
    </source>
</evidence>